<dbReference type="AlphaFoldDB" id="A0A848D282"/>
<gene>
    <name evidence="2" type="ORF">HF838_17530</name>
</gene>
<dbReference type="GO" id="GO:0003676">
    <property type="term" value="F:nucleic acid binding"/>
    <property type="evidence" value="ECO:0007669"/>
    <property type="project" value="InterPro"/>
</dbReference>
<dbReference type="InterPro" id="IPR011856">
    <property type="entry name" value="tRNA_endonuc-like_dom_sf"/>
</dbReference>
<dbReference type="InterPro" id="IPR021671">
    <property type="entry name" value="PD(D/E)XK_Endonuc"/>
</dbReference>
<accession>A0A848D282</accession>
<evidence type="ECO:0000313" key="2">
    <source>
        <dbReference type="EMBL" id="NMF00037.1"/>
    </source>
</evidence>
<organism evidence="2 3">
    <name type="scientific">Aneurinibacillus aneurinilyticus</name>
    <name type="common">Bacillus aneurinolyticus</name>
    <dbReference type="NCBI Taxonomy" id="1391"/>
    <lineage>
        <taxon>Bacteria</taxon>
        <taxon>Bacillati</taxon>
        <taxon>Bacillota</taxon>
        <taxon>Bacilli</taxon>
        <taxon>Bacillales</taxon>
        <taxon>Paenibacillaceae</taxon>
        <taxon>Aneurinibacillus group</taxon>
        <taxon>Aneurinibacillus</taxon>
    </lineage>
</organism>
<name>A0A848D282_ANEAE</name>
<feature type="domain" description="PD(D/E)XK endonuclease" evidence="1">
    <location>
        <begin position="4"/>
        <end position="88"/>
    </location>
</feature>
<dbReference type="EMBL" id="JABAGO010000038">
    <property type="protein sequence ID" value="NMF00037.1"/>
    <property type="molecule type" value="Genomic_DNA"/>
</dbReference>
<protein>
    <recommendedName>
        <fullName evidence="1">PD(D/E)XK endonuclease domain-containing protein</fullName>
    </recommendedName>
</protein>
<sequence length="134" mass="14984">MAYSTSITGGISELTAARALMSVGYEVSKPFVPEVYDLLIRDPNNGQTYTVQVKTMFVREDRNNALVVYTRKGDGKPYGSEVDYFVAVHGDKAYLFENTHQGEYWATEASASKRWIELTAVNEINEESNEAEAV</sequence>
<comment type="caution">
    <text evidence="2">The sequence shown here is derived from an EMBL/GenBank/DDBJ whole genome shotgun (WGS) entry which is preliminary data.</text>
</comment>
<dbReference type="Gene3D" id="3.40.1350.10">
    <property type="match status" value="1"/>
</dbReference>
<dbReference type="Proteomes" id="UP000561326">
    <property type="component" value="Unassembled WGS sequence"/>
</dbReference>
<dbReference type="Pfam" id="PF11645">
    <property type="entry name" value="PDDEXK_5"/>
    <property type="match status" value="1"/>
</dbReference>
<dbReference type="RefSeq" id="WP_168975908.1">
    <property type="nucleotide sequence ID" value="NZ_JABAGO010000038.1"/>
</dbReference>
<evidence type="ECO:0000259" key="1">
    <source>
        <dbReference type="Pfam" id="PF11645"/>
    </source>
</evidence>
<reference evidence="2 3" key="1">
    <citation type="submission" date="2020-04" db="EMBL/GenBank/DDBJ databases">
        <authorList>
            <person name="Hitch T.C.A."/>
            <person name="Wylensek D."/>
            <person name="Clavel T."/>
        </authorList>
    </citation>
    <scope>NUCLEOTIDE SEQUENCE [LARGE SCALE GENOMIC DNA]</scope>
    <source>
        <strain evidence="2 3">WB01_D5_05</strain>
    </source>
</reference>
<proteinExistence type="predicted"/>
<evidence type="ECO:0000313" key="3">
    <source>
        <dbReference type="Proteomes" id="UP000561326"/>
    </source>
</evidence>